<organism evidence="5 6">
    <name type="scientific">Candidatus Ruania gallistercoris</name>
    <dbReference type="NCBI Taxonomy" id="2838746"/>
    <lineage>
        <taxon>Bacteria</taxon>
        <taxon>Bacillati</taxon>
        <taxon>Actinomycetota</taxon>
        <taxon>Actinomycetes</taxon>
        <taxon>Micrococcales</taxon>
        <taxon>Ruaniaceae</taxon>
        <taxon>Ruania</taxon>
    </lineage>
</organism>
<feature type="compositionally biased region" description="Pro residues" evidence="1">
    <location>
        <begin position="351"/>
        <end position="382"/>
    </location>
</feature>
<dbReference type="InterPro" id="IPR012429">
    <property type="entry name" value="HGSNAT_cat"/>
</dbReference>
<gene>
    <name evidence="5" type="ORF">H9815_03355</name>
</gene>
<feature type="transmembrane region" description="Helical" evidence="2">
    <location>
        <begin position="239"/>
        <end position="260"/>
    </location>
</feature>
<dbReference type="InterPro" id="IPR007349">
    <property type="entry name" value="DUF418"/>
</dbReference>
<reference evidence="5" key="2">
    <citation type="submission" date="2021-04" db="EMBL/GenBank/DDBJ databases">
        <authorList>
            <person name="Gilroy R."/>
        </authorList>
    </citation>
    <scope>NUCLEOTIDE SEQUENCE</scope>
    <source>
        <strain evidence="5">ChiGjej4B4-7305</strain>
    </source>
</reference>
<feature type="transmembrane region" description="Helical" evidence="2">
    <location>
        <begin position="307"/>
        <end position="326"/>
    </location>
</feature>
<keyword evidence="2" id="KW-0812">Transmembrane</keyword>
<evidence type="ECO:0000313" key="6">
    <source>
        <dbReference type="Proteomes" id="UP000824037"/>
    </source>
</evidence>
<dbReference type="InterPro" id="IPR052529">
    <property type="entry name" value="Bact_Transport_Assoc"/>
</dbReference>
<accession>A0A9D2J365</accession>
<evidence type="ECO:0000313" key="5">
    <source>
        <dbReference type="EMBL" id="HIZ34793.1"/>
    </source>
</evidence>
<comment type="caution">
    <text evidence="5">The sequence shown here is derived from an EMBL/GenBank/DDBJ whole genome shotgun (WGS) entry which is preliminary data.</text>
</comment>
<dbReference type="Pfam" id="PF07786">
    <property type="entry name" value="HGSNAT_cat"/>
    <property type="match status" value="1"/>
</dbReference>
<dbReference type="Proteomes" id="UP000824037">
    <property type="component" value="Unassembled WGS sequence"/>
</dbReference>
<name>A0A9D2J365_9MICO</name>
<evidence type="ECO:0000259" key="4">
    <source>
        <dbReference type="Pfam" id="PF07786"/>
    </source>
</evidence>
<dbReference type="EMBL" id="DXBY01000059">
    <property type="protein sequence ID" value="HIZ34793.1"/>
    <property type="molecule type" value="Genomic_DNA"/>
</dbReference>
<dbReference type="PANTHER" id="PTHR30590:SF3">
    <property type="entry name" value="HYPOTHETICAL MEMBRANE SPANNING PROTEIN"/>
    <property type="match status" value="1"/>
</dbReference>
<evidence type="ECO:0000259" key="3">
    <source>
        <dbReference type="Pfam" id="PF04235"/>
    </source>
</evidence>
<dbReference type="PANTHER" id="PTHR30590">
    <property type="entry name" value="INNER MEMBRANE PROTEIN"/>
    <property type="match status" value="1"/>
</dbReference>
<evidence type="ECO:0000256" key="1">
    <source>
        <dbReference type="SAM" id="MobiDB-lite"/>
    </source>
</evidence>
<feature type="domain" description="DUF418" evidence="3">
    <location>
        <begin position="236"/>
        <end position="339"/>
    </location>
</feature>
<evidence type="ECO:0000256" key="2">
    <source>
        <dbReference type="SAM" id="Phobius"/>
    </source>
</evidence>
<keyword evidence="2" id="KW-1133">Transmembrane helix</keyword>
<feature type="region of interest" description="Disordered" evidence="1">
    <location>
        <begin position="344"/>
        <end position="397"/>
    </location>
</feature>
<dbReference type="Pfam" id="PF04235">
    <property type="entry name" value="DUF418"/>
    <property type="match status" value="1"/>
</dbReference>
<sequence length="397" mass="42145">MQRIVGVDTARGLAILGMFVAHLGWERHTELVSPTGWFFLAEGRPSALFALLAGVGLAFMTRRAQDSGDPIEWQRQRTRIVKRSLVLYLFGWVLTFVGTPIAVILSAYGVMFLLTLPFLKLRSPALLAWAGGIVLVMQVPVLAVRNEIGEASLWRVVPGIGELITGYYPAISWTAYLLVGLAVGRAGLRSLRTQLVLLGTGAGAAAVGYGGGAMLQEAIRPVPGSLTELLVSTQPHADSAVEMIGNTGVALGVLGLCLLLTRTKAVTVLLTPVSASGAMSLTVYSLHIVYIAILGSDAVFYPESNGPLIALVVGTFVFATTWQLLWGQGPFERAMHAMIKTKPATAQPTWGGPPPPGGWAPPPPPTGWSPPPGTPPPQPPAPADQRWPDPHTQAGRR</sequence>
<feature type="transmembrane region" description="Helical" evidence="2">
    <location>
        <begin position="281"/>
        <end position="301"/>
    </location>
</feature>
<feature type="transmembrane region" description="Helical" evidence="2">
    <location>
        <begin position="80"/>
        <end position="97"/>
    </location>
</feature>
<keyword evidence="2" id="KW-0472">Membrane</keyword>
<proteinExistence type="predicted"/>
<feature type="domain" description="Heparan-alpha-glucosaminide N-acetyltransferase catalytic" evidence="4">
    <location>
        <begin position="3"/>
        <end position="194"/>
    </location>
</feature>
<protein>
    <submittedName>
        <fullName evidence="5">DUF1624 domain-containing protein</fullName>
    </submittedName>
</protein>
<dbReference type="AlphaFoldDB" id="A0A9D2J365"/>
<feature type="transmembrane region" description="Helical" evidence="2">
    <location>
        <begin position="164"/>
        <end position="183"/>
    </location>
</feature>
<feature type="transmembrane region" description="Helical" evidence="2">
    <location>
        <begin position="195"/>
        <end position="219"/>
    </location>
</feature>
<reference evidence="5" key="1">
    <citation type="journal article" date="2021" name="PeerJ">
        <title>Extensive microbial diversity within the chicken gut microbiome revealed by metagenomics and culture.</title>
        <authorList>
            <person name="Gilroy R."/>
            <person name="Ravi A."/>
            <person name="Getino M."/>
            <person name="Pursley I."/>
            <person name="Horton D.L."/>
            <person name="Alikhan N.F."/>
            <person name="Baker D."/>
            <person name="Gharbi K."/>
            <person name="Hall N."/>
            <person name="Watson M."/>
            <person name="Adriaenssens E.M."/>
            <person name="Foster-Nyarko E."/>
            <person name="Jarju S."/>
            <person name="Secka A."/>
            <person name="Antonio M."/>
            <person name="Oren A."/>
            <person name="Chaudhuri R.R."/>
            <person name="La Ragione R."/>
            <person name="Hildebrand F."/>
            <person name="Pallen M.J."/>
        </authorList>
    </citation>
    <scope>NUCLEOTIDE SEQUENCE</scope>
    <source>
        <strain evidence="5">ChiGjej4B4-7305</strain>
    </source>
</reference>